<accession>A0ABV5TDW8</accession>
<keyword evidence="4" id="KW-1185">Reference proteome</keyword>
<evidence type="ECO:0000313" key="3">
    <source>
        <dbReference type="EMBL" id="MFB9677303.1"/>
    </source>
</evidence>
<dbReference type="Gene3D" id="3.90.1200.10">
    <property type="match status" value="1"/>
</dbReference>
<dbReference type="EMBL" id="JBHMBS010000007">
    <property type="protein sequence ID" value="MFB9677303.1"/>
    <property type="molecule type" value="Genomic_DNA"/>
</dbReference>
<evidence type="ECO:0000256" key="1">
    <source>
        <dbReference type="SAM" id="MobiDB-lite"/>
    </source>
</evidence>
<feature type="domain" description="Aminoglycoside phosphotransferase" evidence="2">
    <location>
        <begin position="173"/>
        <end position="369"/>
    </location>
</feature>
<organism evidence="3 4">
    <name type="scientific">Streptosporangium vulgare</name>
    <dbReference type="NCBI Taxonomy" id="46190"/>
    <lineage>
        <taxon>Bacteria</taxon>
        <taxon>Bacillati</taxon>
        <taxon>Actinomycetota</taxon>
        <taxon>Actinomycetes</taxon>
        <taxon>Streptosporangiales</taxon>
        <taxon>Streptosporangiaceae</taxon>
        <taxon>Streptosporangium</taxon>
    </lineage>
</organism>
<comment type="caution">
    <text evidence="3">The sequence shown here is derived from an EMBL/GenBank/DDBJ whole genome shotgun (WGS) entry which is preliminary data.</text>
</comment>
<evidence type="ECO:0000259" key="2">
    <source>
        <dbReference type="Pfam" id="PF01636"/>
    </source>
</evidence>
<dbReference type="InterPro" id="IPR011009">
    <property type="entry name" value="Kinase-like_dom_sf"/>
</dbReference>
<dbReference type="InterPro" id="IPR002575">
    <property type="entry name" value="Aminoglycoside_PTrfase"/>
</dbReference>
<protein>
    <submittedName>
        <fullName evidence="3">Phosphotransferase family protein</fullName>
    </submittedName>
</protein>
<gene>
    <name evidence="3" type="ORF">ACFFRH_17630</name>
</gene>
<name>A0ABV5TDW8_9ACTN</name>
<dbReference type="SUPFAM" id="SSF56112">
    <property type="entry name" value="Protein kinase-like (PK-like)"/>
    <property type="match status" value="1"/>
</dbReference>
<feature type="region of interest" description="Disordered" evidence="1">
    <location>
        <begin position="66"/>
        <end position="108"/>
    </location>
</feature>
<evidence type="ECO:0000313" key="4">
    <source>
        <dbReference type="Proteomes" id="UP001589610"/>
    </source>
</evidence>
<dbReference type="Pfam" id="PF01636">
    <property type="entry name" value="APH"/>
    <property type="match status" value="1"/>
</dbReference>
<reference evidence="3 4" key="1">
    <citation type="submission" date="2024-09" db="EMBL/GenBank/DDBJ databases">
        <authorList>
            <person name="Sun Q."/>
            <person name="Mori K."/>
        </authorList>
    </citation>
    <scope>NUCLEOTIDE SEQUENCE [LARGE SCALE GENOMIC DNA]</scope>
    <source>
        <strain evidence="3 4">JCM 3028</strain>
    </source>
</reference>
<feature type="compositionally biased region" description="Basic and acidic residues" evidence="1">
    <location>
        <begin position="66"/>
        <end position="77"/>
    </location>
</feature>
<sequence>MSAPASEAPGRTVSALVTAGGEWLGTVGPFPVADPWWAEVGSVVAHLEEVLGTPVVVLRLVDAEDRGRGPREGHTTYHVEALGRPANGLASLRPGDPDAAGKPSAPGDLTGPVTHRAEWAKASGVRAALDWARTALREAGRPAEGPARQVKTWNLAGLFRIPTSSGPVWLKITPGFATDEARAIGMLAARDPGLVPAVVAADTPNRRVLLEHVPGPGCHGASREVVAEAVGRLARAQAALAGHGGCARPDGLPDRTPAALAALVGGLLDGEAGGDLDAGELRLAHRLAGRLPSLIAALESCGLPCTLVHGDFHPGNWVSGPRGPVVLDLADSHYGHPALDGLRPRDFLPADRWEAAAEAWCAAWAASVPGCDPARALILAEPLQHLAYALRYQEFLDNIEPSERRYHEGDPAQAVRAAVAAAEVVGVL</sequence>
<dbReference type="RefSeq" id="WP_386157780.1">
    <property type="nucleotide sequence ID" value="NZ_JBHMBS010000007.1"/>
</dbReference>
<proteinExistence type="predicted"/>
<dbReference type="Proteomes" id="UP001589610">
    <property type="component" value="Unassembled WGS sequence"/>
</dbReference>